<dbReference type="InterPro" id="IPR042097">
    <property type="entry name" value="Aminopeptidase_N-like_N_sf"/>
</dbReference>
<evidence type="ECO:0000256" key="11">
    <source>
        <dbReference type="ARBA" id="ARBA00023049"/>
    </source>
</evidence>
<feature type="domain" description="Aminopeptidase N-like N-terminal" evidence="14">
    <location>
        <begin position="47"/>
        <end position="236"/>
    </location>
</feature>
<dbReference type="SUPFAM" id="SSF63737">
    <property type="entry name" value="Leukotriene A4 hydrolase N-terminal domain"/>
    <property type="match status" value="1"/>
</dbReference>
<evidence type="ECO:0000256" key="8">
    <source>
        <dbReference type="ARBA" id="ARBA00022723"/>
    </source>
</evidence>
<dbReference type="Gene3D" id="1.25.10.10">
    <property type="entry name" value="Leucine-rich Repeat Variant"/>
    <property type="match status" value="1"/>
</dbReference>
<dbReference type="GO" id="GO:0008270">
    <property type="term" value="F:zinc ion binding"/>
    <property type="evidence" value="ECO:0007669"/>
    <property type="project" value="InterPro"/>
</dbReference>
<dbReference type="Proteomes" id="UP000293874">
    <property type="component" value="Unassembled WGS sequence"/>
</dbReference>
<evidence type="ECO:0000256" key="12">
    <source>
        <dbReference type="SAM" id="SignalP"/>
    </source>
</evidence>
<dbReference type="GO" id="GO:0043171">
    <property type="term" value="P:peptide catabolic process"/>
    <property type="evidence" value="ECO:0007669"/>
    <property type="project" value="TreeGrafter"/>
</dbReference>
<comment type="caution">
    <text evidence="15">The sequence shown here is derived from an EMBL/GenBank/DDBJ whole genome shotgun (WGS) entry which is preliminary data.</text>
</comment>
<accession>A0A4Q7MZV0</accession>
<organism evidence="15 16">
    <name type="scientific">Pseudobacter ginsenosidimutans</name>
    <dbReference type="NCBI Taxonomy" id="661488"/>
    <lineage>
        <taxon>Bacteria</taxon>
        <taxon>Pseudomonadati</taxon>
        <taxon>Bacteroidota</taxon>
        <taxon>Chitinophagia</taxon>
        <taxon>Chitinophagales</taxon>
        <taxon>Chitinophagaceae</taxon>
        <taxon>Pseudobacter</taxon>
    </lineage>
</organism>
<dbReference type="Pfam" id="PF01433">
    <property type="entry name" value="Peptidase_M1"/>
    <property type="match status" value="1"/>
</dbReference>
<name>A0A4Q7MZV0_9BACT</name>
<dbReference type="GO" id="GO:0042277">
    <property type="term" value="F:peptide binding"/>
    <property type="evidence" value="ECO:0007669"/>
    <property type="project" value="TreeGrafter"/>
</dbReference>
<dbReference type="SUPFAM" id="SSF55486">
    <property type="entry name" value="Metalloproteases ('zincins'), catalytic domain"/>
    <property type="match status" value="1"/>
</dbReference>
<dbReference type="GO" id="GO:0016020">
    <property type="term" value="C:membrane"/>
    <property type="evidence" value="ECO:0007669"/>
    <property type="project" value="TreeGrafter"/>
</dbReference>
<dbReference type="RefSeq" id="WP_130543148.1">
    <property type="nucleotide sequence ID" value="NZ_CP042431.1"/>
</dbReference>
<dbReference type="OrthoDB" id="100605at2"/>
<protein>
    <recommendedName>
        <fullName evidence="5">Aminopeptidase N</fullName>
        <ecNumber evidence="4">3.4.11.2</ecNumber>
    </recommendedName>
</protein>
<evidence type="ECO:0000256" key="1">
    <source>
        <dbReference type="ARBA" id="ARBA00000098"/>
    </source>
</evidence>
<keyword evidence="9" id="KW-0378">Hydrolase</keyword>
<dbReference type="AlphaFoldDB" id="A0A4Q7MZV0"/>
<feature type="signal peptide" evidence="12">
    <location>
        <begin position="1"/>
        <end position="19"/>
    </location>
</feature>
<evidence type="ECO:0000256" key="6">
    <source>
        <dbReference type="ARBA" id="ARBA00022438"/>
    </source>
</evidence>
<sequence length="837" mass="94298">MKKFLIGVLALATAQQLAAQDHEAEAQDTSWKKEYRGSYTIINDLVHTKVDAKFDYDKSYMYGKVWITLKPHFYPTDSLTLDAKGMDIHKVALVKGSSTTPLKFGYDGWNLTINLDKTYKNNETYTIYIDYTAKPNEVKVQGSAAITDAKGLYFINPKGEEKDKPTQIWTQGETEATSVWCPTIDKPNMKTTQETIMTVPAKFVTLSNGKMISSKKNADGTRTDHWKMDLPHAPYLFFMGVGDYAVIKDSWKGKEVNYYVEHEFAPVAKKIFGNTPEMMTFFSKITGLDYPWVKYSQMTARDYVSGAMENTTATLHQESAQQDARELIDGNGWESTIAHELFHHWFGDYVTAESWSNLTVNESFANYSETLWDEYKYGKDAGDAQNYNDMAGYLQSGSEKKDLVRFHYPDKESMFDAVSYNKGGRILHMLRNYVGNDAFNKALNVYLTENKFQAAEAHNLRLAFEKVTGQDLNWFFNQWYFGDGHPLLDIDYLYNENAKTVQVIIKQTQKTGKVFILPIAIDVYNGAKKTRHNVWVKNAVDTFTFSYTSRPELVNVDGDKILLAIKKDNKTLDNYIHQYKYAGLYLDRREAIEFAQKNQDNSKAQELLKLALKDKYHGLRILTATRLDFKNSALKSAVEPILADLAKTDPKSTVRAAAISALVNYDNAAYNAIYAKGITDSSYSVAGASLENLSKKDKAAALAAAKKIASGGKLKGAMTESVLKVLAQSGDESSFELVANTFDEMPLSNAKFNLLPPFAEYLGNVSNTANFKKGIDAIIKFREVLKPYGYEQVVNNFLMNATLKKKEAALAAASDKKALQEQIDYLKTQVQGEKKGF</sequence>
<keyword evidence="16" id="KW-1185">Reference proteome</keyword>
<evidence type="ECO:0000259" key="14">
    <source>
        <dbReference type="Pfam" id="PF17900"/>
    </source>
</evidence>
<dbReference type="GO" id="GO:0005615">
    <property type="term" value="C:extracellular space"/>
    <property type="evidence" value="ECO:0007669"/>
    <property type="project" value="TreeGrafter"/>
</dbReference>
<dbReference type="PRINTS" id="PR00756">
    <property type="entry name" value="ALADIPTASE"/>
</dbReference>
<feature type="domain" description="Peptidase M1 membrane alanine aminopeptidase" evidence="13">
    <location>
        <begin position="274"/>
        <end position="479"/>
    </location>
</feature>
<feature type="chain" id="PRO_5020365076" description="Aminopeptidase N" evidence="12">
    <location>
        <begin position="20"/>
        <end position="837"/>
    </location>
</feature>
<dbReference type="InterPro" id="IPR050344">
    <property type="entry name" value="Peptidase_M1_aminopeptidases"/>
</dbReference>
<dbReference type="CDD" id="cd09603">
    <property type="entry name" value="M1_APN_like"/>
    <property type="match status" value="1"/>
</dbReference>
<dbReference type="InterPro" id="IPR014782">
    <property type="entry name" value="Peptidase_M1_dom"/>
</dbReference>
<dbReference type="Gene3D" id="2.60.40.1730">
    <property type="entry name" value="tricorn interacting facor f3 domain"/>
    <property type="match status" value="1"/>
</dbReference>
<evidence type="ECO:0000256" key="10">
    <source>
        <dbReference type="ARBA" id="ARBA00022833"/>
    </source>
</evidence>
<dbReference type="EMBL" id="SGXA01000002">
    <property type="protein sequence ID" value="RZS72760.1"/>
    <property type="molecule type" value="Genomic_DNA"/>
</dbReference>
<dbReference type="Pfam" id="PF17900">
    <property type="entry name" value="Peptidase_M1_N"/>
    <property type="match status" value="1"/>
</dbReference>
<evidence type="ECO:0000313" key="16">
    <source>
        <dbReference type="Proteomes" id="UP000293874"/>
    </source>
</evidence>
<dbReference type="Gene3D" id="3.30.2010.30">
    <property type="match status" value="1"/>
</dbReference>
<dbReference type="PANTHER" id="PTHR11533:SF174">
    <property type="entry name" value="PUROMYCIN-SENSITIVE AMINOPEPTIDASE-RELATED"/>
    <property type="match status" value="1"/>
</dbReference>
<dbReference type="GO" id="GO:0070006">
    <property type="term" value="F:metalloaminopeptidase activity"/>
    <property type="evidence" value="ECO:0007669"/>
    <property type="project" value="TreeGrafter"/>
</dbReference>
<keyword evidence="12" id="KW-0732">Signal</keyword>
<evidence type="ECO:0000256" key="5">
    <source>
        <dbReference type="ARBA" id="ARBA00015611"/>
    </source>
</evidence>
<comment type="similarity">
    <text evidence="3">Belongs to the peptidase M1 family.</text>
</comment>
<dbReference type="InterPro" id="IPR045357">
    <property type="entry name" value="Aminopeptidase_N-like_N"/>
</dbReference>
<dbReference type="GO" id="GO:0006508">
    <property type="term" value="P:proteolysis"/>
    <property type="evidence" value="ECO:0007669"/>
    <property type="project" value="UniProtKB-KW"/>
</dbReference>
<keyword evidence="11" id="KW-0482">Metalloprotease</keyword>
<dbReference type="InterPro" id="IPR011989">
    <property type="entry name" value="ARM-like"/>
</dbReference>
<dbReference type="InterPro" id="IPR027268">
    <property type="entry name" value="Peptidase_M4/M1_CTD_sf"/>
</dbReference>
<gene>
    <name evidence="15" type="ORF">EV199_4685</name>
</gene>
<keyword evidence="6 15" id="KW-0031">Aminopeptidase</keyword>
<comment type="catalytic activity">
    <reaction evidence="1">
        <text>Release of an N-terminal amino acid, Xaa-|-Yaa- from a peptide, amide or arylamide. Xaa is preferably Ala, but may be most amino acids including Pro (slow action). When a terminal hydrophobic residue is followed by a prolyl residue, the two may be released as an intact Xaa-Pro dipeptide.</text>
        <dbReference type="EC" id="3.4.11.2"/>
    </reaction>
</comment>
<dbReference type="PANTHER" id="PTHR11533">
    <property type="entry name" value="PROTEASE M1 ZINC METALLOPROTEASE"/>
    <property type="match status" value="1"/>
</dbReference>
<keyword evidence="8" id="KW-0479">Metal-binding</keyword>
<comment type="cofactor">
    <cofactor evidence="2">
        <name>Zn(2+)</name>
        <dbReference type="ChEBI" id="CHEBI:29105"/>
    </cofactor>
</comment>
<evidence type="ECO:0000256" key="3">
    <source>
        <dbReference type="ARBA" id="ARBA00010136"/>
    </source>
</evidence>
<evidence type="ECO:0000256" key="4">
    <source>
        <dbReference type="ARBA" id="ARBA00012564"/>
    </source>
</evidence>
<proteinExistence type="inferred from homology"/>
<evidence type="ECO:0000256" key="9">
    <source>
        <dbReference type="ARBA" id="ARBA00022801"/>
    </source>
</evidence>
<evidence type="ECO:0000313" key="15">
    <source>
        <dbReference type="EMBL" id="RZS72760.1"/>
    </source>
</evidence>
<dbReference type="GO" id="GO:0005737">
    <property type="term" value="C:cytoplasm"/>
    <property type="evidence" value="ECO:0007669"/>
    <property type="project" value="TreeGrafter"/>
</dbReference>
<dbReference type="InterPro" id="IPR001930">
    <property type="entry name" value="Peptidase_M1"/>
</dbReference>
<dbReference type="EC" id="3.4.11.2" evidence="4"/>
<evidence type="ECO:0000256" key="7">
    <source>
        <dbReference type="ARBA" id="ARBA00022670"/>
    </source>
</evidence>
<dbReference type="Gene3D" id="1.10.390.10">
    <property type="entry name" value="Neutral Protease Domain 2"/>
    <property type="match status" value="1"/>
</dbReference>
<dbReference type="GO" id="GO:0016285">
    <property type="term" value="F:alanyl aminopeptidase activity"/>
    <property type="evidence" value="ECO:0007669"/>
    <property type="project" value="UniProtKB-EC"/>
</dbReference>
<evidence type="ECO:0000256" key="2">
    <source>
        <dbReference type="ARBA" id="ARBA00001947"/>
    </source>
</evidence>
<evidence type="ECO:0000259" key="13">
    <source>
        <dbReference type="Pfam" id="PF01433"/>
    </source>
</evidence>
<keyword evidence="10" id="KW-0862">Zinc</keyword>
<reference evidence="15 16" key="1">
    <citation type="submission" date="2019-02" db="EMBL/GenBank/DDBJ databases">
        <title>Genomic Encyclopedia of Type Strains, Phase IV (KMG-IV): sequencing the most valuable type-strain genomes for metagenomic binning, comparative biology and taxonomic classification.</title>
        <authorList>
            <person name="Goeker M."/>
        </authorList>
    </citation>
    <scope>NUCLEOTIDE SEQUENCE [LARGE SCALE GENOMIC DNA]</scope>
    <source>
        <strain evidence="15 16">DSM 18116</strain>
    </source>
</reference>
<keyword evidence="7" id="KW-0645">Protease</keyword>